<dbReference type="AlphaFoldDB" id="A0A0C2RSQ8"/>
<protein>
    <recommendedName>
        <fullName evidence="5">NgoFVII family restriction endonuclease</fullName>
    </recommendedName>
</protein>
<gene>
    <name evidence="3" type="ORF">KP78_23430</name>
</gene>
<dbReference type="PANTHER" id="PTHR37313">
    <property type="entry name" value="UPF0749 PROTEIN RV1825"/>
    <property type="match status" value="1"/>
</dbReference>
<dbReference type="PANTHER" id="PTHR37313:SF2">
    <property type="entry name" value="UPF0749 PROTEIN YLXX"/>
    <property type="match status" value="1"/>
</dbReference>
<evidence type="ECO:0000313" key="4">
    <source>
        <dbReference type="Proteomes" id="UP000031938"/>
    </source>
</evidence>
<comment type="similarity">
    <text evidence="1">Belongs to the UPF0749 family.</text>
</comment>
<comment type="caution">
    <text evidence="3">The sequence shown here is derived from an EMBL/GenBank/DDBJ whole genome shotgun (WGS) entry which is preliminary data.</text>
</comment>
<dbReference type="InterPro" id="IPR010273">
    <property type="entry name" value="DUF881"/>
</dbReference>
<keyword evidence="4" id="KW-1185">Reference proteome</keyword>
<reference evidence="3 4" key="1">
    <citation type="submission" date="2015-01" db="EMBL/GenBank/DDBJ databases">
        <title>Genome sequencing of Jeotgalibacillus soli.</title>
        <authorList>
            <person name="Goh K.M."/>
            <person name="Chan K.-G."/>
            <person name="Yaakop A.S."/>
            <person name="Ee R."/>
            <person name="Gan H.M."/>
            <person name="Chan C.S."/>
        </authorList>
    </citation>
    <scope>NUCLEOTIDE SEQUENCE [LARGE SCALE GENOMIC DNA]</scope>
    <source>
        <strain evidence="3 4">P9</strain>
    </source>
</reference>
<dbReference type="OrthoDB" id="2439649at2"/>
<name>A0A0C2RSQ8_9BACL</name>
<keyword evidence="2" id="KW-0175">Coiled coil</keyword>
<proteinExistence type="inferred from homology"/>
<dbReference type="STRING" id="889306.KP78_23430"/>
<evidence type="ECO:0008006" key="5">
    <source>
        <dbReference type="Google" id="ProtNLM"/>
    </source>
</evidence>
<dbReference type="Pfam" id="PF05949">
    <property type="entry name" value="DUF881"/>
    <property type="match status" value="1"/>
</dbReference>
<dbReference type="RefSeq" id="WP_041088902.1">
    <property type="nucleotide sequence ID" value="NZ_JXRP01000018.1"/>
</dbReference>
<evidence type="ECO:0000256" key="2">
    <source>
        <dbReference type="SAM" id="Coils"/>
    </source>
</evidence>
<evidence type="ECO:0000313" key="3">
    <source>
        <dbReference type="EMBL" id="KIL44799.1"/>
    </source>
</evidence>
<evidence type="ECO:0000256" key="1">
    <source>
        <dbReference type="ARBA" id="ARBA00009108"/>
    </source>
</evidence>
<dbReference type="Proteomes" id="UP000031938">
    <property type="component" value="Unassembled WGS sequence"/>
</dbReference>
<dbReference type="Gene3D" id="3.30.70.1880">
    <property type="entry name" value="Protein of unknown function DUF881"/>
    <property type="match status" value="1"/>
</dbReference>
<dbReference type="PATRIC" id="fig|889306.3.peg.2356"/>
<sequence>MDIKAKRSFTLIMLVVGFLIAVQFQSVQQPESRDTRDMWDIRQELLKELEQQSVLLTEIQKHEQTIRQYEQDQAASSEQALKDTLNSLEQAAGLTPLTAPGITITLEPVMEELLLGIPVGQVTPELLKRLVNELYRFDAEHISIDSKRLITTSVIRDINGETTVNGLPLSDLPVMIEVITKDMESAEKLYNRMQASVLMEDFFIDNIRLTVSEPGRNIEIPAYEDTIRVRYMEPVSDEGSN</sequence>
<organism evidence="3 4">
    <name type="scientific">Jeotgalibacillus soli</name>
    <dbReference type="NCBI Taxonomy" id="889306"/>
    <lineage>
        <taxon>Bacteria</taxon>
        <taxon>Bacillati</taxon>
        <taxon>Bacillota</taxon>
        <taxon>Bacilli</taxon>
        <taxon>Bacillales</taxon>
        <taxon>Caryophanaceae</taxon>
        <taxon>Jeotgalibacillus</taxon>
    </lineage>
</organism>
<dbReference type="EMBL" id="JXRP01000018">
    <property type="protein sequence ID" value="KIL44799.1"/>
    <property type="molecule type" value="Genomic_DNA"/>
</dbReference>
<accession>A0A0C2RSQ8</accession>
<feature type="coiled-coil region" evidence="2">
    <location>
        <begin position="52"/>
        <end position="79"/>
    </location>
</feature>